<dbReference type="EMBL" id="UOFJ01000142">
    <property type="protein sequence ID" value="VAW64687.1"/>
    <property type="molecule type" value="Genomic_DNA"/>
</dbReference>
<comment type="function">
    <text evidence="1">Specifically methylates the cytosine at position 967 (m5C967) of 16S rRNA.</text>
</comment>
<evidence type="ECO:0000256" key="4">
    <source>
        <dbReference type="ARBA" id="ARBA00012140"/>
    </source>
</evidence>
<dbReference type="GO" id="GO:0070475">
    <property type="term" value="P:rRNA base methylation"/>
    <property type="evidence" value="ECO:0007669"/>
    <property type="project" value="TreeGrafter"/>
</dbReference>
<dbReference type="InterPro" id="IPR049560">
    <property type="entry name" value="MeTrfase_RsmB-F_NOP2_cat"/>
</dbReference>
<dbReference type="InterPro" id="IPR054728">
    <property type="entry name" value="RsmB-like_ferredoxin"/>
</dbReference>
<feature type="domain" description="SAM-dependent MTase RsmB/NOP-type" evidence="14">
    <location>
        <begin position="171"/>
        <end position="343"/>
    </location>
</feature>
<evidence type="ECO:0000256" key="3">
    <source>
        <dbReference type="ARBA" id="ARBA00007494"/>
    </source>
</evidence>
<evidence type="ECO:0000256" key="5">
    <source>
        <dbReference type="ARBA" id="ARBA00022490"/>
    </source>
</evidence>
<dbReference type="PANTHER" id="PTHR22807:SF61">
    <property type="entry name" value="NOL1_NOP2_SUN FAMILY PROTEIN _ ANTITERMINATION NUSB DOMAIN-CONTAINING PROTEIN"/>
    <property type="match status" value="1"/>
</dbReference>
<dbReference type="InterPro" id="IPR029063">
    <property type="entry name" value="SAM-dependent_MTases_sf"/>
</dbReference>
<comment type="catalytic activity">
    <reaction evidence="13">
        <text>cytidine(967) in 16S rRNA + S-adenosyl-L-methionine = 5-methylcytidine(967) in 16S rRNA + S-adenosyl-L-homocysteine + H(+)</text>
        <dbReference type="Rhea" id="RHEA:42748"/>
        <dbReference type="Rhea" id="RHEA-COMP:10219"/>
        <dbReference type="Rhea" id="RHEA-COMP:10220"/>
        <dbReference type="ChEBI" id="CHEBI:15378"/>
        <dbReference type="ChEBI" id="CHEBI:57856"/>
        <dbReference type="ChEBI" id="CHEBI:59789"/>
        <dbReference type="ChEBI" id="CHEBI:74483"/>
        <dbReference type="ChEBI" id="CHEBI:82748"/>
        <dbReference type="EC" id="2.1.1.176"/>
    </reaction>
</comment>
<organism evidence="15">
    <name type="scientific">hydrothermal vent metagenome</name>
    <dbReference type="NCBI Taxonomy" id="652676"/>
    <lineage>
        <taxon>unclassified sequences</taxon>
        <taxon>metagenomes</taxon>
        <taxon>ecological metagenomes</taxon>
    </lineage>
</organism>
<dbReference type="PANTHER" id="PTHR22807">
    <property type="entry name" value="NOP2 YEAST -RELATED NOL1/NOP2/FMU SUN DOMAIN-CONTAINING"/>
    <property type="match status" value="1"/>
</dbReference>
<dbReference type="Pfam" id="PF01029">
    <property type="entry name" value="NusB"/>
    <property type="match status" value="1"/>
</dbReference>
<evidence type="ECO:0000256" key="12">
    <source>
        <dbReference type="ARBA" id="ARBA00031088"/>
    </source>
</evidence>
<dbReference type="InterPro" id="IPR001678">
    <property type="entry name" value="MeTrfase_RsmB-F_NOP2_dom"/>
</dbReference>
<keyword evidence="8 15" id="KW-0808">Transferase</keyword>
<comment type="subcellular location">
    <subcellularLocation>
        <location evidence="2">Cytoplasm</location>
    </subcellularLocation>
</comment>
<evidence type="ECO:0000256" key="9">
    <source>
        <dbReference type="ARBA" id="ARBA00022691"/>
    </source>
</evidence>
<sequence length="343" mass="38490">MSKKSEISESAPARKVAIQILLAVLKEGRSLSSLDHLTENLEHRERAFARLLSFGVLRFYQQLQGLLRPLMKKPLKAKDLDVQLTLLMGLYQIMHSRVPDYAVVDAAVKQVRKSRKQWAASMVNAVLRSFIRQQQTLLDGLNSENEEAKFAHPQWIIDRLKQDWPESWQTILTSNLAQAPLVLRINQQRITLDDYILALENDAEISAEKLAGVPFALVLDEARDVRQLPGFEQGWFSVQDGGAQLAAQILQPCAAEHILDACAAPGGKTAHLYEMQADIQLTALDVSASRLQRVEQNAQRLGFSPRLVVADATDVDSWWQGEMFDKILLDVPCSATGVIRRHP</sequence>
<dbReference type="InterPro" id="IPR035926">
    <property type="entry name" value="NusB-like_sf"/>
</dbReference>
<dbReference type="PROSITE" id="PS51686">
    <property type="entry name" value="SAM_MT_RSMB_NOP"/>
    <property type="match status" value="1"/>
</dbReference>
<dbReference type="Gene3D" id="3.30.70.1170">
    <property type="entry name" value="Sun protein, domain 3"/>
    <property type="match status" value="1"/>
</dbReference>
<dbReference type="EC" id="2.1.1.176" evidence="4"/>
<dbReference type="GO" id="GO:0005829">
    <property type="term" value="C:cytosol"/>
    <property type="evidence" value="ECO:0007669"/>
    <property type="project" value="TreeGrafter"/>
</dbReference>
<dbReference type="GO" id="GO:0003723">
    <property type="term" value="F:RNA binding"/>
    <property type="evidence" value="ECO:0007669"/>
    <property type="project" value="UniProtKB-KW"/>
</dbReference>
<dbReference type="Gene3D" id="3.40.50.150">
    <property type="entry name" value="Vaccinia Virus protein VP39"/>
    <property type="match status" value="1"/>
</dbReference>
<dbReference type="GO" id="GO:0006355">
    <property type="term" value="P:regulation of DNA-templated transcription"/>
    <property type="evidence" value="ECO:0007669"/>
    <property type="project" value="InterPro"/>
</dbReference>
<evidence type="ECO:0000256" key="11">
    <source>
        <dbReference type="ARBA" id="ARBA00030399"/>
    </source>
</evidence>
<reference evidence="15" key="1">
    <citation type="submission" date="2018-06" db="EMBL/GenBank/DDBJ databases">
        <authorList>
            <person name="Zhirakovskaya E."/>
        </authorList>
    </citation>
    <scope>NUCLEOTIDE SEQUENCE</scope>
</reference>
<feature type="non-terminal residue" evidence="15">
    <location>
        <position position="343"/>
    </location>
</feature>
<dbReference type="PRINTS" id="PR02008">
    <property type="entry name" value="RCMTFAMILY"/>
</dbReference>
<dbReference type="AlphaFoldDB" id="A0A3B0XN99"/>
<accession>A0A3B0XN99</accession>
<dbReference type="InterPro" id="IPR023267">
    <property type="entry name" value="RCMT"/>
</dbReference>
<keyword evidence="7 15" id="KW-0489">Methyltransferase</keyword>
<keyword evidence="9" id="KW-0949">S-adenosyl-L-methionine</keyword>
<dbReference type="NCBIfam" id="NF008149">
    <property type="entry name" value="PRK10901.1"/>
    <property type="match status" value="1"/>
</dbReference>
<evidence type="ECO:0000256" key="10">
    <source>
        <dbReference type="ARBA" id="ARBA00022884"/>
    </source>
</evidence>
<comment type="similarity">
    <text evidence="3">Belongs to the class I-like SAM-binding methyltransferase superfamily. RsmB/NOP family.</text>
</comment>
<evidence type="ECO:0000259" key="14">
    <source>
        <dbReference type="PROSITE" id="PS51686"/>
    </source>
</evidence>
<dbReference type="InterPro" id="IPR018314">
    <property type="entry name" value="RsmB/NOL1/NOP2-like_CS"/>
</dbReference>
<keyword evidence="5" id="KW-0963">Cytoplasm</keyword>
<proteinExistence type="inferred from homology"/>
<evidence type="ECO:0000256" key="7">
    <source>
        <dbReference type="ARBA" id="ARBA00022603"/>
    </source>
</evidence>
<dbReference type="NCBIfam" id="TIGR00563">
    <property type="entry name" value="rsmB"/>
    <property type="match status" value="1"/>
</dbReference>
<protein>
    <recommendedName>
        <fullName evidence="4">16S rRNA (cytosine(967)-C(5))-methyltransferase</fullName>
        <ecNumber evidence="4">2.1.1.176</ecNumber>
    </recommendedName>
    <alternativeName>
        <fullName evidence="11">16S rRNA m5C967 methyltransferase</fullName>
    </alternativeName>
    <alternativeName>
        <fullName evidence="12">rRNA (cytosine-C(5)-)-methyltransferase RsmB</fullName>
    </alternativeName>
</protein>
<dbReference type="Gene3D" id="1.10.940.10">
    <property type="entry name" value="NusB-like"/>
    <property type="match status" value="1"/>
</dbReference>
<dbReference type="Pfam" id="PF22458">
    <property type="entry name" value="RsmF-B_ferredox"/>
    <property type="match status" value="1"/>
</dbReference>
<dbReference type="InterPro" id="IPR004573">
    <property type="entry name" value="rRNA_ssu_MeTfrase_B"/>
</dbReference>
<evidence type="ECO:0000256" key="13">
    <source>
        <dbReference type="ARBA" id="ARBA00047283"/>
    </source>
</evidence>
<dbReference type="PROSITE" id="PS01153">
    <property type="entry name" value="NOL1_NOP2_SUN"/>
    <property type="match status" value="1"/>
</dbReference>
<dbReference type="Gene3D" id="1.10.287.730">
    <property type="entry name" value="Helix hairpin bin"/>
    <property type="match status" value="1"/>
</dbReference>
<keyword evidence="6" id="KW-0698">rRNA processing</keyword>
<dbReference type="Pfam" id="PF01189">
    <property type="entry name" value="Methyltr_RsmB-F"/>
    <property type="match status" value="1"/>
</dbReference>
<gene>
    <name evidence="15" type="ORF">MNBD_GAMMA10-3363</name>
</gene>
<dbReference type="SUPFAM" id="SSF53335">
    <property type="entry name" value="S-adenosyl-L-methionine-dependent methyltransferases"/>
    <property type="match status" value="1"/>
</dbReference>
<dbReference type="SUPFAM" id="SSF48013">
    <property type="entry name" value="NusB-like"/>
    <property type="match status" value="1"/>
</dbReference>
<evidence type="ECO:0000256" key="8">
    <source>
        <dbReference type="ARBA" id="ARBA00022679"/>
    </source>
</evidence>
<evidence type="ECO:0000256" key="1">
    <source>
        <dbReference type="ARBA" id="ARBA00002724"/>
    </source>
</evidence>
<evidence type="ECO:0000313" key="15">
    <source>
        <dbReference type="EMBL" id="VAW64687.1"/>
    </source>
</evidence>
<dbReference type="CDD" id="cd02440">
    <property type="entry name" value="AdoMet_MTases"/>
    <property type="match status" value="1"/>
</dbReference>
<dbReference type="InterPro" id="IPR006027">
    <property type="entry name" value="NusB_RsmB_TIM44"/>
</dbReference>
<dbReference type="GO" id="GO:0009383">
    <property type="term" value="F:rRNA (cytosine-C5-)-methyltransferase activity"/>
    <property type="evidence" value="ECO:0007669"/>
    <property type="project" value="TreeGrafter"/>
</dbReference>
<evidence type="ECO:0000256" key="6">
    <source>
        <dbReference type="ARBA" id="ARBA00022552"/>
    </source>
</evidence>
<evidence type="ECO:0000256" key="2">
    <source>
        <dbReference type="ARBA" id="ARBA00004496"/>
    </source>
</evidence>
<keyword evidence="10" id="KW-0694">RNA-binding</keyword>
<name>A0A3B0XN99_9ZZZZ</name>